<reference evidence="1 2" key="2">
    <citation type="journal article" date="2017" name="Nature">
        <title>The Apostasia genome and the evolution of orchids.</title>
        <authorList>
            <person name="Zhang G.Q."/>
            <person name="Liu K.W."/>
            <person name="Li Z."/>
            <person name="Lohaus R."/>
            <person name="Hsiao Y.Y."/>
            <person name="Niu S.C."/>
            <person name="Wang J.Y."/>
            <person name="Lin Y.C."/>
            <person name="Xu Q."/>
            <person name="Chen L.J."/>
            <person name="Yoshida K."/>
            <person name="Fujiwara S."/>
            <person name="Wang Z.W."/>
            <person name="Zhang Y.Q."/>
            <person name="Mitsuda N."/>
            <person name="Wang M."/>
            <person name="Liu G.H."/>
            <person name="Pecoraro L."/>
            <person name="Huang H.X."/>
            <person name="Xiao X.J."/>
            <person name="Lin M."/>
            <person name="Wu X.Y."/>
            <person name="Wu W.L."/>
            <person name="Chen Y.Y."/>
            <person name="Chang S.B."/>
            <person name="Sakamoto S."/>
            <person name="Ohme-Takagi M."/>
            <person name="Yagi M."/>
            <person name="Zeng S.J."/>
            <person name="Shen C.Y."/>
            <person name="Yeh C.M."/>
            <person name="Luo Y.B."/>
            <person name="Tsai W.C."/>
            <person name="Van de Peer Y."/>
            <person name="Liu Z.J."/>
        </authorList>
    </citation>
    <scope>NUCLEOTIDE SEQUENCE [LARGE SCALE GENOMIC DNA]</scope>
    <source>
        <tissue evidence="1">The whole plant</tissue>
    </source>
</reference>
<proteinExistence type="predicted"/>
<sequence>MAATAVVAAAVASLTAPLLPFSSSTLQILARKIPSPLSAASPLLFIRRTNSLNQRCFGTRAEADEGSDNGAVVERHNFDSTCSRSAQGVEGSVLRASRRTMVPLLLFASFR</sequence>
<gene>
    <name evidence="1" type="ORF">MA16_Dca021848</name>
</gene>
<name>A0A2I0X6C5_9ASPA</name>
<reference evidence="1 2" key="1">
    <citation type="journal article" date="2016" name="Sci. Rep.">
        <title>The Dendrobium catenatum Lindl. genome sequence provides insights into polysaccharide synthase, floral development and adaptive evolution.</title>
        <authorList>
            <person name="Zhang G.Q."/>
            <person name="Xu Q."/>
            <person name="Bian C."/>
            <person name="Tsai W.C."/>
            <person name="Yeh C.M."/>
            <person name="Liu K.W."/>
            <person name="Yoshida K."/>
            <person name="Zhang L.S."/>
            <person name="Chang S.B."/>
            <person name="Chen F."/>
            <person name="Shi Y."/>
            <person name="Su Y.Y."/>
            <person name="Zhang Y.Q."/>
            <person name="Chen L.J."/>
            <person name="Yin Y."/>
            <person name="Lin M."/>
            <person name="Huang H."/>
            <person name="Deng H."/>
            <person name="Wang Z.W."/>
            <person name="Zhu S.L."/>
            <person name="Zhao X."/>
            <person name="Deng C."/>
            <person name="Niu S.C."/>
            <person name="Huang J."/>
            <person name="Wang M."/>
            <person name="Liu G.H."/>
            <person name="Yang H.J."/>
            <person name="Xiao X.J."/>
            <person name="Hsiao Y.Y."/>
            <person name="Wu W.L."/>
            <person name="Chen Y.Y."/>
            <person name="Mitsuda N."/>
            <person name="Ohme-Takagi M."/>
            <person name="Luo Y.B."/>
            <person name="Van de Peer Y."/>
            <person name="Liu Z.J."/>
        </authorList>
    </citation>
    <scope>NUCLEOTIDE SEQUENCE [LARGE SCALE GENOMIC DNA]</scope>
    <source>
        <tissue evidence="1">The whole plant</tissue>
    </source>
</reference>
<evidence type="ECO:0000313" key="2">
    <source>
        <dbReference type="Proteomes" id="UP000233837"/>
    </source>
</evidence>
<keyword evidence="2" id="KW-1185">Reference proteome</keyword>
<dbReference type="EMBL" id="KZ502110">
    <property type="protein sequence ID" value="PKU83453.1"/>
    <property type="molecule type" value="Genomic_DNA"/>
</dbReference>
<accession>A0A2I0X6C5</accession>
<organism evidence="1 2">
    <name type="scientific">Dendrobium catenatum</name>
    <dbReference type="NCBI Taxonomy" id="906689"/>
    <lineage>
        <taxon>Eukaryota</taxon>
        <taxon>Viridiplantae</taxon>
        <taxon>Streptophyta</taxon>
        <taxon>Embryophyta</taxon>
        <taxon>Tracheophyta</taxon>
        <taxon>Spermatophyta</taxon>
        <taxon>Magnoliopsida</taxon>
        <taxon>Liliopsida</taxon>
        <taxon>Asparagales</taxon>
        <taxon>Orchidaceae</taxon>
        <taxon>Epidendroideae</taxon>
        <taxon>Malaxideae</taxon>
        <taxon>Dendrobiinae</taxon>
        <taxon>Dendrobium</taxon>
    </lineage>
</organism>
<evidence type="ECO:0000313" key="1">
    <source>
        <dbReference type="EMBL" id="PKU83453.1"/>
    </source>
</evidence>
<protein>
    <submittedName>
        <fullName evidence="1">Uncharacterized protein</fullName>
    </submittedName>
</protein>
<dbReference type="AlphaFoldDB" id="A0A2I0X6C5"/>
<dbReference type="Proteomes" id="UP000233837">
    <property type="component" value="Unassembled WGS sequence"/>
</dbReference>